<keyword evidence="1" id="KW-0347">Helicase</keyword>
<protein>
    <submittedName>
        <fullName evidence="1">ATP-dependent RNA helicase DHX36 isoform X1</fullName>
    </submittedName>
</protein>
<keyword evidence="1" id="KW-0067">ATP-binding</keyword>
<dbReference type="EMBL" id="GGEC01028466">
    <property type="protein sequence ID" value="MBX08950.1"/>
    <property type="molecule type" value="Transcribed_RNA"/>
</dbReference>
<accession>A0A2P2KTB7</accession>
<dbReference type="AlphaFoldDB" id="A0A2P2KTB7"/>
<dbReference type="EMBL" id="GGEC01028470">
    <property type="protein sequence ID" value="MBX08954.1"/>
    <property type="molecule type" value="Transcribed_RNA"/>
</dbReference>
<sequence>MPILENTFSKSQELRKAFWIVHSLDQAVAAVLQPMKGFLSNLSHCLPVRLSWTKFCGAEVCNCVISNTHGRNLQKAEKCWNFVEVSLLIKRRMQY</sequence>
<evidence type="ECO:0000313" key="1">
    <source>
        <dbReference type="EMBL" id="MBX08954.1"/>
    </source>
</evidence>
<name>A0A2P2KTB7_RHIMU</name>
<proteinExistence type="predicted"/>
<reference evidence="1" key="1">
    <citation type="submission" date="2018-02" db="EMBL/GenBank/DDBJ databases">
        <title>Rhizophora mucronata_Transcriptome.</title>
        <authorList>
            <person name="Meera S.P."/>
            <person name="Sreeshan A."/>
            <person name="Augustine A."/>
        </authorList>
    </citation>
    <scope>NUCLEOTIDE SEQUENCE</scope>
    <source>
        <tissue evidence="1">Leaf</tissue>
    </source>
</reference>
<keyword evidence="1" id="KW-0378">Hydrolase</keyword>
<dbReference type="GO" id="GO:0004386">
    <property type="term" value="F:helicase activity"/>
    <property type="evidence" value="ECO:0007669"/>
    <property type="project" value="UniProtKB-KW"/>
</dbReference>
<keyword evidence="1" id="KW-0547">Nucleotide-binding</keyword>
<organism evidence="1">
    <name type="scientific">Rhizophora mucronata</name>
    <name type="common">Asiatic mangrove</name>
    <dbReference type="NCBI Taxonomy" id="61149"/>
    <lineage>
        <taxon>Eukaryota</taxon>
        <taxon>Viridiplantae</taxon>
        <taxon>Streptophyta</taxon>
        <taxon>Embryophyta</taxon>
        <taxon>Tracheophyta</taxon>
        <taxon>Spermatophyta</taxon>
        <taxon>Magnoliopsida</taxon>
        <taxon>eudicotyledons</taxon>
        <taxon>Gunneridae</taxon>
        <taxon>Pentapetalae</taxon>
        <taxon>rosids</taxon>
        <taxon>fabids</taxon>
        <taxon>Malpighiales</taxon>
        <taxon>Rhizophoraceae</taxon>
        <taxon>Rhizophora</taxon>
    </lineage>
</organism>